<dbReference type="Proteomes" id="UP000011513">
    <property type="component" value="Unassembled WGS sequence"/>
</dbReference>
<feature type="domain" description="MmgE/PrpD N-terminal" evidence="3">
    <location>
        <begin position="14"/>
        <end position="252"/>
    </location>
</feature>
<organism evidence="5 6">
    <name type="scientific">Halogeometricum pallidum JCM 14848</name>
    <dbReference type="NCBI Taxonomy" id="1227487"/>
    <lineage>
        <taxon>Archaea</taxon>
        <taxon>Methanobacteriati</taxon>
        <taxon>Methanobacteriota</taxon>
        <taxon>Stenosarchaea group</taxon>
        <taxon>Halobacteria</taxon>
        <taxon>Halobacteriales</taxon>
        <taxon>Haloferacaceae</taxon>
        <taxon>Halogeometricum</taxon>
    </lineage>
</organism>
<comment type="caution">
    <text evidence="5">The sequence shown here is derived from an EMBL/GenBank/DDBJ whole genome shotgun (WGS) entry which is preliminary data.</text>
</comment>
<dbReference type="PANTHER" id="PTHR16943:SF8">
    <property type="entry name" value="2-METHYLCITRATE DEHYDRATASE"/>
    <property type="match status" value="1"/>
</dbReference>
<evidence type="ECO:0000256" key="1">
    <source>
        <dbReference type="ARBA" id="ARBA00006174"/>
    </source>
</evidence>
<dbReference type="InterPro" id="IPR005656">
    <property type="entry name" value="MmgE_PrpD"/>
</dbReference>
<dbReference type="OrthoDB" id="43639at2157"/>
<dbReference type="Gene3D" id="1.10.4100.10">
    <property type="entry name" value="2-methylcitrate dehydratase PrpD"/>
    <property type="match status" value="1"/>
</dbReference>
<dbReference type="Gene3D" id="3.30.1330.120">
    <property type="entry name" value="2-methylcitrate dehydratase PrpD"/>
    <property type="match status" value="1"/>
</dbReference>
<comment type="similarity">
    <text evidence="1">Belongs to the PrpD family.</text>
</comment>
<dbReference type="InterPro" id="IPR045337">
    <property type="entry name" value="MmgE_PrpD_C"/>
</dbReference>
<dbReference type="SUPFAM" id="SSF103378">
    <property type="entry name" value="2-methylcitrate dehydratase PrpD"/>
    <property type="match status" value="1"/>
</dbReference>
<protein>
    <submittedName>
        <fullName evidence="5">MmgE/Prp family protein</fullName>
    </submittedName>
</protein>
<proteinExistence type="inferred from homology"/>
<accession>M0CXM6</accession>
<dbReference type="RefSeq" id="WP_008388429.1">
    <property type="nucleotide sequence ID" value="NZ_AOIV01000038.1"/>
</dbReference>
<feature type="domain" description="MmgE/PrpD C-terminal" evidence="4">
    <location>
        <begin position="275"/>
        <end position="435"/>
    </location>
</feature>
<sequence>MIPTTPVRDWERAVYDFSTTSVPPEVREAGSHVVADVLAAAVAGAAAEQHADVLRDAAFAGGNASVLGTDRRVDPASAALCNTAAAITQEIEEGHNRGGHVGASVVAGAVGVAEANDVDGATFVDACVRSYELCTRLEYAIFAMKARLNDAVPWLLRDPHSTWTTVGPAFTAAVCAGADADTLRETFRVAANLAVVSMHDPYAEGAPARNFTAGFSAQAGVSAATLTAAGLRGSAAAVSEVYDPFADLLAEGEFDGLFESLGTEWWIGERYHKPYPSCRYTHAPLDALREAGVDDLTPDDVTRIDVHTYRNGVDMGHTRPETLTAAKFSTPYALARWVADGEVSLEHFESESLADDAVQSLTERVRLHEDDEFERAFPGSWGARVVVTTDAGETRTGRRPHPRGDYRDPLSTADLRERNRALLAYGLGDDAADEALDALSSVADAPVSETVDALRLH</sequence>
<feature type="region of interest" description="Disordered" evidence="2">
    <location>
        <begin position="391"/>
        <end position="410"/>
    </location>
</feature>
<dbReference type="Pfam" id="PF03972">
    <property type="entry name" value="MmgE_PrpD_N"/>
    <property type="match status" value="1"/>
</dbReference>
<dbReference type="InterPro" id="IPR042183">
    <property type="entry name" value="MmgE/PrpD_sf_1"/>
</dbReference>
<gene>
    <name evidence="5" type="ORF">C474_15729</name>
</gene>
<evidence type="ECO:0000313" key="5">
    <source>
        <dbReference type="EMBL" id="ELZ27965.1"/>
    </source>
</evidence>
<dbReference type="EMBL" id="AOIV01000038">
    <property type="protein sequence ID" value="ELZ27965.1"/>
    <property type="molecule type" value="Genomic_DNA"/>
</dbReference>
<evidence type="ECO:0000313" key="6">
    <source>
        <dbReference type="Proteomes" id="UP000011513"/>
    </source>
</evidence>
<feature type="compositionally biased region" description="Basic and acidic residues" evidence="2">
    <location>
        <begin position="392"/>
        <end position="410"/>
    </location>
</feature>
<evidence type="ECO:0000259" key="3">
    <source>
        <dbReference type="Pfam" id="PF03972"/>
    </source>
</evidence>
<name>M0CXM6_HALPD</name>
<dbReference type="InterPro" id="IPR042188">
    <property type="entry name" value="MmgE/PrpD_sf_2"/>
</dbReference>
<dbReference type="AlphaFoldDB" id="M0CXM6"/>
<keyword evidence="6" id="KW-1185">Reference proteome</keyword>
<reference evidence="5 6" key="1">
    <citation type="journal article" date="2014" name="PLoS Genet.">
        <title>Phylogenetically driven sequencing of extremely halophilic archaea reveals strategies for static and dynamic osmo-response.</title>
        <authorList>
            <person name="Becker E.A."/>
            <person name="Seitzer P.M."/>
            <person name="Tritt A."/>
            <person name="Larsen D."/>
            <person name="Krusor M."/>
            <person name="Yao A.I."/>
            <person name="Wu D."/>
            <person name="Madern D."/>
            <person name="Eisen J.A."/>
            <person name="Darling A.E."/>
            <person name="Facciotti M.T."/>
        </authorList>
    </citation>
    <scope>NUCLEOTIDE SEQUENCE [LARGE SCALE GENOMIC DNA]</scope>
    <source>
        <strain evidence="5 6">JCM 14848</strain>
    </source>
</reference>
<dbReference type="Pfam" id="PF19305">
    <property type="entry name" value="MmgE_PrpD_C"/>
    <property type="match status" value="1"/>
</dbReference>
<dbReference type="PATRIC" id="fig|1227487.5.peg.3114"/>
<dbReference type="eggNOG" id="arCOG04285">
    <property type="taxonomic scope" value="Archaea"/>
</dbReference>
<dbReference type="GO" id="GO:0016829">
    <property type="term" value="F:lyase activity"/>
    <property type="evidence" value="ECO:0007669"/>
    <property type="project" value="InterPro"/>
</dbReference>
<dbReference type="PANTHER" id="PTHR16943">
    <property type="entry name" value="2-METHYLCITRATE DEHYDRATASE-RELATED"/>
    <property type="match status" value="1"/>
</dbReference>
<dbReference type="InterPro" id="IPR045336">
    <property type="entry name" value="MmgE_PrpD_N"/>
</dbReference>
<evidence type="ECO:0000256" key="2">
    <source>
        <dbReference type="SAM" id="MobiDB-lite"/>
    </source>
</evidence>
<dbReference type="InParanoid" id="M0CXM6"/>
<evidence type="ECO:0000259" key="4">
    <source>
        <dbReference type="Pfam" id="PF19305"/>
    </source>
</evidence>
<dbReference type="InterPro" id="IPR036148">
    <property type="entry name" value="MmgE/PrpD_sf"/>
</dbReference>